<dbReference type="EMBL" id="JACXJA010000022">
    <property type="protein sequence ID" value="MBD2863761.1"/>
    <property type="molecule type" value="Genomic_DNA"/>
</dbReference>
<dbReference type="InterPro" id="IPR026838">
    <property type="entry name" value="YheC/D"/>
</dbReference>
<comment type="caution">
    <text evidence="3">The sequence shown here is derived from an EMBL/GenBank/DDBJ whole genome shotgun (WGS) entry which is preliminary data.</text>
</comment>
<organism evidence="3 4">
    <name type="scientific">Paenibacillus oceani</name>
    <dbReference type="NCBI Taxonomy" id="2772510"/>
    <lineage>
        <taxon>Bacteria</taxon>
        <taxon>Bacillati</taxon>
        <taxon>Bacillota</taxon>
        <taxon>Bacilli</taxon>
        <taxon>Bacillales</taxon>
        <taxon>Paenibacillaceae</taxon>
        <taxon>Paenibacillus</taxon>
    </lineage>
</organism>
<gene>
    <name evidence="3" type="ORF">IDH45_17345</name>
</gene>
<dbReference type="GO" id="GO:0005524">
    <property type="term" value="F:ATP binding"/>
    <property type="evidence" value="ECO:0007669"/>
    <property type="project" value="UniProtKB-UniRule"/>
</dbReference>
<dbReference type="AlphaFoldDB" id="A0A927H078"/>
<dbReference type="Pfam" id="PF14398">
    <property type="entry name" value="ATPgrasp_YheCD"/>
    <property type="match status" value="1"/>
</dbReference>
<keyword evidence="4" id="KW-1185">Reference proteome</keyword>
<dbReference type="Proteomes" id="UP000639396">
    <property type="component" value="Unassembled WGS sequence"/>
</dbReference>
<dbReference type="SUPFAM" id="SSF56059">
    <property type="entry name" value="Glutathione synthetase ATP-binding domain-like"/>
    <property type="match status" value="1"/>
</dbReference>
<keyword evidence="1" id="KW-0547">Nucleotide-binding</keyword>
<name>A0A927H078_9BACL</name>
<reference evidence="3" key="1">
    <citation type="submission" date="2020-09" db="EMBL/GenBank/DDBJ databases">
        <title>A novel bacterium of genus Paenibacillus, isolated from South China Sea.</title>
        <authorList>
            <person name="Huang H."/>
            <person name="Mo K."/>
            <person name="Hu Y."/>
        </authorList>
    </citation>
    <scope>NUCLEOTIDE SEQUENCE</scope>
    <source>
        <strain evidence="3">IB182363</strain>
    </source>
</reference>
<dbReference type="Gene3D" id="3.30.470.20">
    <property type="entry name" value="ATP-grasp fold, B domain"/>
    <property type="match status" value="1"/>
</dbReference>
<dbReference type="GO" id="GO:0046872">
    <property type="term" value="F:metal ion binding"/>
    <property type="evidence" value="ECO:0007669"/>
    <property type="project" value="InterPro"/>
</dbReference>
<proteinExistence type="predicted"/>
<protein>
    <submittedName>
        <fullName evidence="3">YheC/YheD family protein</fullName>
    </submittedName>
</protein>
<dbReference type="RefSeq" id="WP_190929391.1">
    <property type="nucleotide sequence ID" value="NZ_JACXJA010000022.1"/>
</dbReference>
<evidence type="ECO:0000313" key="4">
    <source>
        <dbReference type="Proteomes" id="UP000639396"/>
    </source>
</evidence>
<evidence type="ECO:0000313" key="3">
    <source>
        <dbReference type="EMBL" id="MBD2863761.1"/>
    </source>
</evidence>
<evidence type="ECO:0000259" key="2">
    <source>
        <dbReference type="PROSITE" id="PS50975"/>
    </source>
</evidence>
<evidence type="ECO:0000256" key="1">
    <source>
        <dbReference type="PROSITE-ProRule" id="PRU00409"/>
    </source>
</evidence>
<accession>A0A927H078</accession>
<keyword evidence="1" id="KW-0067">ATP-binding</keyword>
<feature type="domain" description="ATP-grasp" evidence="2">
    <location>
        <begin position="130"/>
        <end position="366"/>
    </location>
</feature>
<dbReference type="InterPro" id="IPR011761">
    <property type="entry name" value="ATP-grasp"/>
</dbReference>
<sequence length="380" mass="43253">MKATTATRISGNTVGIMVCPSAGDPPFSEKQYYRRLSLLGQKLGLAVFVFFPHRIDWERRRVLGYRYNASGSRWEKRLYPLPETVYDRCFYSDAKLFAEFREPIRRLMQTPGTRFLGYGLKGKWSVHQMMIRDETLSPYIPETELLQSPADIERWLEEKGELFLKPHGGSQGKGVLRVTREENGYAVNGRSHRNEAVRSGFRSKRRLLDWIAAFTGGRKYLIQQYLILTTTEGEAFDIRALVQKNRTGRWELTGIAVRRGAPGSVTSNLHGGGHAEEALPFLRQQYGRPAAETIESSVRELALRIPYVLEQYHGRLVELGVDIGVDTTGHVWILEANSKPGRSSFAVLTDKKVRLDSIRNPILYAKFLIDNPGKRHDPSL</sequence>
<dbReference type="PROSITE" id="PS50975">
    <property type="entry name" value="ATP_GRASP"/>
    <property type="match status" value="1"/>
</dbReference>